<evidence type="ECO:0000313" key="3">
    <source>
        <dbReference type="Proteomes" id="UP000593564"/>
    </source>
</evidence>
<dbReference type="SUPFAM" id="SSF51395">
    <property type="entry name" value="FMN-linked oxidoreductases"/>
    <property type="match status" value="1"/>
</dbReference>
<dbReference type="PANTHER" id="PTHR45936">
    <property type="entry name" value="TRNA-DIHYDROURIDINE(20) SYNTHASE [NAD(P)+]-LIKE"/>
    <property type="match status" value="1"/>
</dbReference>
<name>A0A7J7GFA8_CAMSI</name>
<dbReference type="GO" id="GO:0017150">
    <property type="term" value="F:tRNA dihydrouridine synthase activity"/>
    <property type="evidence" value="ECO:0007669"/>
    <property type="project" value="TreeGrafter"/>
</dbReference>
<dbReference type="Gene3D" id="3.20.20.70">
    <property type="entry name" value="Aldolase class I"/>
    <property type="match status" value="1"/>
</dbReference>
<dbReference type="InterPro" id="IPR052582">
    <property type="entry name" value="tRNA-DUS-like"/>
</dbReference>
<comment type="caution">
    <text evidence="2">The sequence shown here is derived from an EMBL/GenBank/DDBJ whole genome shotgun (WGS) entry which is preliminary data.</text>
</comment>
<dbReference type="EMBL" id="JACBKZ010000011">
    <property type="protein sequence ID" value="KAF5939430.1"/>
    <property type="molecule type" value="Genomic_DNA"/>
</dbReference>
<sequence length="108" mass="11636">MVIQNSKCLFFATSNLECCLGSCSFKCKDVAAVDINTGCPKLFSIGDGMGTALLTKPELILDILTTLKRNLDTPITGKIQLLKSSQDTTELARRIEKASVFALAVHGK</sequence>
<dbReference type="InterPro" id="IPR035587">
    <property type="entry name" value="DUS-like_FMN-bd"/>
</dbReference>
<keyword evidence="3" id="KW-1185">Reference proteome</keyword>
<reference evidence="2 3" key="2">
    <citation type="submission" date="2020-07" db="EMBL/GenBank/DDBJ databases">
        <title>Genome assembly of wild tea tree DASZ reveals pedigree and selection history of tea varieties.</title>
        <authorList>
            <person name="Zhang W."/>
        </authorList>
    </citation>
    <scope>NUCLEOTIDE SEQUENCE [LARGE SCALE GENOMIC DNA]</scope>
    <source>
        <strain evidence="3">cv. G240</strain>
        <tissue evidence="2">Leaf</tissue>
    </source>
</reference>
<gene>
    <name evidence="2" type="ORF">HYC85_023689</name>
</gene>
<proteinExistence type="predicted"/>
<accession>A0A7J7GFA8</accession>
<dbReference type="AlphaFoldDB" id="A0A7J7GFA8"/>
<dbReference type="GO" id="GO:0005737">
    <property type="term" value="C:cytoplasm"/>
    <property type="evidence" value="ECO:0007669"/>
    <property type="project" value="TreeGrafter"/>
</dbReference>
<dbReference type="PANTHER" id="PTHR45936:SF1">
    <property type="entry name" value="TRNA-DIHYDROURIDINE(20) SYNTHASE [NAD(P)+]-LIKE"/>
    <property type="match status" value="1"/>
</dbReference>
<evidence type="ECO:0000313" key="2">
    <source>
        <dbReference type="EMBL" id="KAF5939430.1"/>
    </source>
</evidence>
<dbReference type="Proteomes" id="UP000593564">
    <property type="component" value="Unassembled WGS sequence"/>
</dbReference>
<reference evidence="3" key="1">
    <citation type="journal article" date="2020" name="Nat. Commun.">
        <title>Genome assembly of wild tea tree DASZ reveals pedigree and selection history of tea varieties.</title>
        <authorList>
            <person name="Zhang W."/>
            <person name="Zhang Y."/>
            <person name="Qiu H."/>
            <person name="Guo Y."/>
            <person name="Wan H."/>
            <person name="Zhang X."/>
            <person name="Scossa F."/>
            <person name="Alseekh S."/>
            <person name="Zhang Q."/>
            <person name="Wang P."/>
            <person name="Xu L."/>
            <person name="Schmidt M.H."/>
            <person name="Jia X."/>
            <person name="Li D."/>
            <person name="Zhu A."/>
            <person name="Guo F."/>
            <person name="Chen W."/>
            <person name="Ni D."/>
            <person name="Usadel B."/>
            <person name="Fernie A.R."/>
            <person name="Wen W."/>
        </authorList>
    </citation>
    <scope>NUCLEOTIDE SEQUENCE [LARGE SCALE GENOMIC DNA]</scope>
    <source>
        <strain evidence="3">cv. G240</strain>
    </source>
</reference>
<dbReference type="InterPro" id="IPR013785">
    <property type="entry name" value="Aldolase_TIM"/>
</dbReference>
<feature type="domain" description="DUS-like FMN-binding" evidence="1">
    <location>
        <begin position="29"/>
        <end position="107"/>
    </location>
</feature>
<protein>
    <recommendedName>
        <fullName evidence="1">DUS-like FMN-binding domain-containing protein</fullName>
    </recommendedName>
</protein>
<dbReference type="Pfam" id="PF01207">
    <property type="entry name" value="Dus"/>
    <property type="match status" value="1"/>
</dbReference>
<evidence type="ECO:0000259" key="1">
    <source>
        <dbReference type="Pfam" id="PF01207"/>
    </source>
</evidence>
<organism evidence="2 3">
    <name type="scientific">Camellia sinensis</name>
    <name type="common">Tea plant</name>
    <name type="synonym">Thea sinensis</name>
    <dbReference type="NCBI Taxonomy" id="4442"/>
    <lineage>
        <taxon>Eukaryota</taxon>
        <taxon>Viridiplantae</taxon>
        <taxon>Streptophyta</taxon>
        <taxon>Embryophyta</taxon>
        <taxon>Tracheophyta</taxon>
        <taxon>Spermatophyta</taxon>
        <taxon>Magnoliopsida</taxon>
        <taxon>eudicotyledons</taxon>
        <taxon>Gunneridae</taxon>
        <taxon>Pentapetalae</taxon>
        <taxon>asterids</taxon>
        <taxon>Ericales</taxon>
        <taxon>Theaceae</taxon>
        <taxon>Camellia</taxon>
    </lineage>
</organism>